<dbReference type="EMBL" id="OMOQ01000001">
    <property type="protein sequence ID" value="SPH17411.1"/>
    <property type="molecule type" value="Genomic_DNA"/>
</dbReference>
<keyword evidence="2" id="KW-1185">Reference proteome</keyword>
<dbReference type="AlphaFoldDB" id="A0A2R8B435"/>
<gene>
    <name evidence="1" type="ORF">DEA8626_00929</name>
</gene>
<reference evidence="1 2" key="1">
    <citation type="submission" date="2018-03" db="EMBL/GenBank/DDBJ databases">
        <authorList>
            <person name="Keele B.F."/>
        </authorList>
    </citation>
    <scope>NUCLEOTIDE SEQUENCE [LARGE SCALE GENOMIC DNA]</scope>
    <source>
        <strain evidence="1 2">CECT 8626</strain>
    </source>
</reference>
<dbReference type="InterPro" id="IPR046579">
    <property type="entry name" value="DUF6639"/>
</dbReference>
<sequence>MGNTGRRAAATLLCSVLSAAPLRSEPMVCPDSVVSVTSGSSHVAETVCEAAAFAEEMFGQCNVPSLDRPVAIHVVEDLLDGCVALYHCGNDKIEVLTPGKVDERRDPDGAFSFLPSKDYFRSIIVHELSHAAFDSVPCPFSSCAAANEYVAYSMQVMSLSEEEQRTFAARADLDRKVSRDELSKMILYFAPHRFAQRAWTHLQQRDDPCAFIGQITDGTVLLDREHF</sequence>
<proteinExistence type="predicted"/>
<dbReference type="Pfam" id="PF20344">
    <property type="entry name" value="DUF6639"/>
    <property type="match status" value="1"/>
</dbReference>
<evidence type="ECO:0000313" key="2">
    <source>
        <dbReference type="Proteomes" id="UP000244924"/>
    </source>
</evidence>
<organism evidence="1 2">
    <name type="scientific">Albidovulum aquaemixtae</name>
    <dbReference type="NCBI Taxonomy" id="1542388"/>
    <lineage>
        <taxon>Bacteria</taxon>
        <taxon>Pseudomonadati</taxon>
        <taxon>Pseudomonadota</taxon>
        <taxon>Alphaproteobacteria</taxon>
        <taxon>Rhodobacterales</taxon>
        <taxon>Paracoccaceae</taxon>
        <taxon>Albidovulum</taxon>
    </lineage>
</organism>
<protein>
    <submittedName>
        <fullName evidence="1">Uncharacterized protein</fullName>
    </submittedName>
</protein>
<name>A0A2R8B435_9RHOB</name>
<evidence type="ECO:0000313" key="1">
    <source>
        <dbReference type="EMBL" id="SPH17411.1"/>
    </source>
</evidence>
<accession>A0A2R8B435</accession>
<dbReference type="Proteomes" id="UP000244924">
    <property type="component" value="Unassembled WGS sequence"/>
</dbReference>